<dbReference type="OrthoDB" id="10541208at2759"/>
<evidence type="ECO:0000313" key="3">
    <source>
        <dbReference type="Proteomes" id="UP000799538"/>
    </source>
</evidence>
<proteinExistence type="predicted"/>
<dbReference type="AlphaFoldDB" id="A0A6A6G1I6"/>
<feature type="compositionally biased region" description="Polar residues" evidence="1">
    <location>
        <begin position="46"/>
        <end position="65"/>
    </location>
</feature>
<name>A0A6A6G1I6_9PEZI</name>
<feature type="region of interest" description="Disordered" evidence="1">
    <location>
        <begin position="176"/>
        <end position="196"/>
    </location>
</feature>
<evidence type="ECO:0000256" key="1">
    <source>
        <dbReference type="SAM" id="MobiDB-lite"/>
    </source>
</evidence>
<feature type="compositionally biased region" description="Polar residues" evidence="1">
    <location>
        <begin position="187"/>
        <end position="196"/>
    </location>
</feature>
<sequence>MLSNIHTDLYSFNFGESIIPIFQTRSPQAAASTFPLLQRRRPCSFSRPSAPNQDSKTPSTRYMYNPHSTDLPSPCTTLIPRPKSIAPPSAIPTGTSPYPAPTHVLGSTHPANPLTARPPSFIWTIYPLHHHAAPPRQPTLAIASDIAIGKSRHINSPSLAEAQHTASLLRQVCIPLRGPPEMRPPRSSASWPWTSR</sequence>
<feature type="region of interest" description="Disordered" evidence="1">
    <location>
        <begin position="41"/>
        <end position="65"/>
    </location>
</feature>
<keyword evidence="3" id="KW-1185">Reference proteome</keyword>
<dbReference type="Proteomes" id="UP000799538">
    <property type="component" value="Unassembled WGS sequence"/>
</dbReference>
<reference evidence="3" key="1">
    <citation type="journal article" date="2020" name="Stud. Mycol.">
        <title>101 Dothideomycetes genomes: A test case for predicting lifestyles and emergence of pathogens.</title>
        <authorList>
            <person name="Haridas S."/>
            <person name="Albert R."/>
            <person name="Binder M."/>
            <person name="Bloem J."/>
            <person name="LaButti K."/>
            <person name="Salamov A."/>
            <person name="Andreopoulos B."/>
            <person name="Baker S."/>
            <person name="Barry K."/>
            <person name="Bills G."/>
            <person name="Bluhm B."/>
            <person name="Cannon C."/>
            <person name="Castanera R."/>
            <person name="Culley D."/>
            <person name="Daum C."/>
            <person name="Ezra D."/>
            <person name="Gonzalez J."/>
            <person name="Henrissat B."/>
            <person name="Kuo A."/>
            <person name="Liang C."/>
            <person name="Lipzen A."/>
            <person name="Lutzoni F."/>
            <person name="Magnuson J."/>
            <person name="Mondo S."/>
            <person name="Nolan M."/>
            <person name="Ohm R."/>
            <person name="Pangilinan J."/>
            <person name="Park H.-J."/>
            <person name="Ramirez L."/>
            <person name="Alfaro M."/>
            <person name="Sun H."/>
            <person name="Tritt A."/>
            <person name="Yoshinaga Y."/>
            <person name="Zwiers L.-H."/>
            <person name="Turgeon B."/>
            <person name="Goodwin S."/>
            <person name="Spatafora J."/>
            <person name="Crous P."/>
            <person name="Grigoriev I."/>
        </authorList>
    </citation>
    <scope>NUCLEOTIDE SEQUENCE [LARGE SCALE GENOMIC DNA]</scope>
    <source>
        <strain evidence="3">CECT 20119</strain>
    </source>
</reference>
<organism evidence="2 3">
    <name type="scientific">Elsinoe ampelina</name>
    <dbReference type="NCBI Taxonomy" id="302913"/>
    <lineage>
        <taxon>Eukaryota</taxon>
        <taxon>Fungi</taxon>
        <taxon>Dikarya</taxon>
        <taxon>Ascomycota</taxon>
        <taxon>Pezizomycotina</taxon>
        <taxon>Dothideomycetes</taxon>
        <taxon>Dothideomycetidae</taxon>
        <taxon>Myriangiales</taxon>
        <taxon>Elsinoaceae</taxon>
        <taxon>Elsinoe</taxon>
    </lineage>
</organism>
<accession>A0A6A6G1I6</accession>
<dbReference type="EMBL" id="ML992516">
    <property type="protein sequence ID" value="KAF2219473.1"/>
    <property type="molecule type" value="Genomic_DNA"/>
</dbReference>
<protein>
    <submittedName>
        <fullName evidence="2">Uncharacterized protein</fullName>
    </submittedName>
</protein>
<gene>
    <name evidence="2" type="ORF">BDZ85DRAFT_42536</name>
</gene>
<evidence type="ECO:0000313" key="2">
    <source>
        <dbReference type="EMBL" id="KAF2219473.1"/>
    </source>
</evidence>